<organism evidence="5 6">
    <name type="scientific">Vulcaniibacterium tengchongense</name>
    <dbReference type="NCBI Taxonomy" id="1273429"/>
    <lineage>
        <taxon>Bacteria</taxon>
        <taxon>Pseudomonadati</taxon>
        <taxon>Pseudomonadota</taxon>
        <taxon>Gammaproteobacteria</taxon>
        <taxon>Lysobacterales</taxon>
        <taxon>Lysobacteraceae</taxon>
        <taxon>Vulcaniibacterium</taxon>
    </lineage>
</organism>
<evidence type="ECO:0000313" key="6">
    <source>
        <dbReference type="Proteomes" id="UP000269708"/>
    </source>
</evidence>
<comment type="caution">
    <text evidence="5">The sequence shown here is derived from an EMBL/GenBank/DDBJ whole genome shotgun (WGS) entry which is preliminary data.</text>
</comment>
<dbReference type="InterPro" id="IPR045584">
    <property type="entry name" value="Pilin-like"/>
</dbReference>
<dbReference type="Proteomes" id="UP000269708">
    <property type="component" value="Unassembled WGS sequence"/>
</dbReference>
<dbReference type="InterPro" id="IPR001082">
    <property type="entry name" value="Pilin"/>
</dbReference>
<keyword evidence="4" id="KW-0812">Transmembrane</keyword>
<evidence type="ECO:0000256" key="1">
    <source>
        <dbReference type="ARBA" id="ARBA00005233"/>
    </source>
</evidence>
<dbReference type="PROSITE" id="PS00409">
    <property type="entry name" value="PROKAR_NTER_METHYL"/>
    <property type="match status" value="1"/>
</dbReference>
<dbReference type="Pfam" id="PF07963">
    <property type="entry name" value="N_methyl"/>
    <property type="match status" value="1"/>
</dbReference>
<gene>
    <name evidence="5" type="ORF">EDC50_1328</name>
</gene>
<name>A0A3N4VII3_9GAMM</name>
<dbReference type="EMBL" id="RKQN01000002">
    <property type="protein sequence ID" value="RPE79509.1"/>
    <property type="molecule type" value="Genomic_DNA"/>
</dbReference>
<dbReference type="NCBIfam" id="TIGR02532">
    <property type="entry name" value="IV_pilin_GFxxxE"/>
    <property type="match status" value="1"/>
</dbReference>
<dbReference type="Gene3D" id="3.30.700.10">
    <property type="entry name" value="Glycoprotein, Type 4 Pilin"/>
    <property type="match status" value="1"/>
</dbReference>
<dbReference type="OrthoDB" id="5767514at2"/>
<proteinExistence type="inferred from homology"/>
<protein>
    <submittedName>
        <fullName evidence="5">Type IV pilus assembly protein PilA</fullName>
    </submittedName>
</protein>
<feature type="transmembrane region" description="Helical" evidence="4">
    <location>
        <begin position="12"/>
        <end position="30"/>
    </location>
</feature>
<reference evidence="5 6" key="1">
    <citation type="submission" date="2018-11" db="EMBL/GenBank/DDBJ databases">
        <title>Genomic Encyclopedia of Type Strains, Phase IV (KMG-IV): sequencing the most valuable type-strain genomes for metagenomic binning, comparative biology and taxonomic classification.</title>
        <authorList>
            <person name="Goeker M."/>
        </authorList>
    </citation>
    <scope>NUCLEOTIDE SEQUENCE [LARGE SCALE GENOMIC DNA]</scope>
    <source>
        <strain evidence="5 6">DSM 25623</strain>
    </source>
</reference>
<evidence type="ECO:0000313" key="5">
    <source>
        <dbReference type="EMBL" id="RPE79509.1"/>
    </source>
</evidence>
<evidence type="ECO:0000256" key="2">
    <source>
        <dbReference type="ARBA" id="ARBA00022481"/>
    </source>
</evidence>
<dbReference type="GO" id="GO:0007155">
    <property type="term" value="P:cell adhesion"/>
    <property type="evidence" value="ECO:0007669"/>
    <property type="project" value="InterPro"/>
</dbReference>
<keyword evidence="3" id="KW-0281">Fimbrium</keyword>
<keyword evidence="4" id="KW-1133">Transmembrane helix</keyword>
<dbReference type="InterPro" id="IPR012902">
    <property type="entry name" value="N_methyl_site"/>
</dbReference>
<dbReference type="RefSeq" id="WP_123769708.1">
    <property type="nucleotide sequence ID" value="NZ_RKQN01000002.1"/>
</dbReference>
<keyword evidence="4" id="KW-0472">Membrane</keyword>
<dbReference type="SUPFAM" id="SSF54523">
    <property type="entry name" value="Pili subunits"/>
    <property type="match status" value="1"/>
</dbReference>
<evidence type="ECO:0000256" key="3">
    <source>
        <dbReference type="RuleBase" id="RU000389"/>
    </source>
</evidence>
<evidence type="ECO:0000256" key="4">
    <source>
        <dbReference type="SAM" id="Phobius"/>
    </source>
</evidence>
<dbReference type="GO" id="GO:0009289">
    <property type="term" value="C:pilus"/>
    <property type="evidence" value="ECO:0007669"/>
    <property type="project" value="InterPro"/>
</dbReference>
<dbReference type="AlphaFoldDB" id="A0A3N4VII3"/>
<keyword evidence="2" id="KW-0488">Methylation</keyword>
<comment type="similarity">
    <text evidence="1 3">Belongs to the N-Me-Phe pilin family.</text>
</comment>
<keyword evidence="6" id="KW-1185">Reference proteome</keyword>
<sequence>MKNATGFSLIELMITIAIIAILAAIAFPAYQNYAAKAQVASGLAEITSAKVQYEIKLNDGITDPNSYTNVNHLGLPASTPRCATTAAPPVNGAANYAIRCLLKGNPKISGRFIQWSRSSAGEWTCETNVDVTHRPANCVAA</sequence>
<dbReference type="Pfam" id="PF00114">
    <property type="entry name" value="Pilin"/>
    <property type="match status" value="1"/>
</dbReference>
<accession>A0A3N4VII3</accession>